<comment type="caution">
    <text evidence="2">The sequence shown here is derived from an EMBL/GenBank/DDBJ whole genome shotgun (WGS) entry which is preliminary data.</text>
</comment>
<feature type="compositionally biased region" description="Low complexity" evidence="1">
    <location>
        <begin position="1"/>
        <end position="21"/>
    </location>
</feature>
<evidence type="ECO:0000313" key="3">
    <source>
        <dbReference type="Proteomes" id="UP000663848"/>
    </source>
</evidence>
<evidence type="ECO:0000313" key="2">
    <source>
        <dbReference type="EMBL" id="CAF5133069.1"/>
    </source>
</evidence>
<gene>
    <name evidence="2" type="ORF">QYT958_LOCUS47003</name>
</gene>
<feature type="region of interest" description="Disordered" evidence="1">
    <location>
        <begin position="1"/>
        <end position="80"/>
    </location>
</feature>
<dbReference type="AlphaFoldDB" id="A0A822FY37"/>
<evidence type="ECO:0000256" key="1">
    <source>
        <dbReference type="SAM" id="MobiDB-lite"/>
    </source>
</evidence>
<reference evidence="2" key="1">
    <citation type="submission" date="2021-02" db="EMBL/GenBank/DDBJ databases">
        <authorList>
            <person name="Nowell W R."/>
        </authorList>
    </citation>
    <scope>NUCLEOTIDE SEQUENCE</scope>
</reference>
<dbReference type="Proteomes" id="UP000663848">
    <property type="component" value="Unassembled WGS sequence"/>
</dbReference>
<name>A0A822FY37_9BILA</name>
<accession>A0A822FY37</accession>
<organism evidence="2 3">
    <name type="scientific">Rotaria socialis</name>
    <dbReference type="NCBI Taxonomy" id="392032"/>
    <lineage>
        <taxon>Eukaryota</taxon>
        <taxon>Metazoa</taxon>
        <taxon>Spiralia</taxon>
        <taxon>Gnathifera</taxon>
        <taxon>Rotifera</taxon>
        <taxon>Eurotatoria</taxon>
        <taxon>Bdelloidea</taxon>
        <taxon>Philodinida</taxon>
        <taxon>Philodinidae</taxon>
        <taxon>Rotaria</taxon>
    </lineage>
</organism>
<feature type="non-terminal residue" evidence="2">
    <location>
        <position position="80"/>
    </location>
</feature>
<feature type="compositionally biased region" description="Polar residues" evidence="1">
    <location>
        <begin position="66"/>
        <end position="80"/>
    </location>
</feature>
<proteinExistence type="predicted"/>
<sequence>ANTNNQNQNQNQRRQQQSTNQVHVQLPPRDRTNKQLKPQVAITKDIPSRRRPTTLNRNNFHGIRNPPSTEITKPQQHITD</sequence>
<protein>
    <submittedName>
        <fullName evidence="2">Uncharacterized protein</fullName>
    </submittedName>
</protein>
<feature type="non-terminal residue" evidence="2">
    <location>
        <position position="1"/>
    </location>
</feature>
<dbReference type="EMBL" id="CAJOBR010086186">
    <property type="protein sequence ID" value="CAF5133069.1"/>
    <property type="molecule type" value="Genomic_DNA"/>
</dbReference>